<name>A0A244CUL5_PSEDV</name>
<evidence type="ECO:0000313" key="2">
    <source>
        <dbReference type="Proteomes" id="UP000194841"/>
    </source>
</evidence>
<evidence type="ECO:0000313" key="1">
    <source>
        <dbReference type="EMBL" id="OUL59274.1"/>
    </source>
</evidence>
<organism evidence="1 2">
    <name type="scientific">Pseudoalteromonas ulvae</name>
    <dbReference type="NCBI Taxonomy" id="107327"/>
    <lineage>
        <taxon>Bacteria</taxon>
        <taxon>Pseudomonadati</taxon>
        <taxon>Pseudomonadota</taxon>
        <taxon>Gammaproteobacteria</taxon>
        <taxon>Alteromonadales</taxon>
        <taxon>Pseudoalteromonadaceae</taxon>
        <taxon>Pseudoalteromonas</taxon>
    </lineage>
</organism>
<dbReference type="RefSeq" id="WP_086742667.1">
    <property type="nucleotide sequence ID" value="NZ_MWPV01000001.1"/>
</dbReference>
<accession>A0A244CUL5</accession>
<sequence length="80" mass="9149">MSIEVNGMKYINHDSYYVNSVMAHLTVVTVINKKTSMTSYYADFINDPNDPNEIEQIIRNGFKPKGLQQFLNNALGEYSL</sequence>
<protein>
    <submittedName>
        <fullName evidence="1">Uncharacterized protein</fullName>
    </submittedName>
</protein>
<comment type="caution">
    <text evidence="1">The sequence shown here is derived from an EMBL/GenBank/DDBJ whole genome shotgun (WGS) entry which is preliminary data.</text>
</comment>
<reference evidence="1 2" key="1">
    <citation type="submission" date="2017-02" db="EMBL/GenBank/DDBJ databases">
        <title>Pseudoalteromonas ulvae TC14 Genome.</title>
        <authorList>
            <person name="Molmeret M."/>
        </authorList>
    </citation>
    <scope>NUCLEOTIDE SEQUENCE [LARGE SCALE GENOMIC DNA]</scope>
    <source>
        <strain evidence="1">TC14</strain>
    </source>
</reference>
<keyword evidence="2" id="KW-1185">Reference proteome</keyword>
<dbReference type="AlphaFoldDB" id="A0A244CUL5"/>
<dbReference type="EMBL" id="MWPV01000001">
    <property type="protein sequence ID" value="OUL59274.1"/>
    <property type="molecule type" value="Genomic_DNA"/>
</dbReference>
<gene>
    <name evidence="1" type="ORF">B1199_03115</name>
</gene>
<proteinExistence type="predicted"/>
<dbReference type="Proteomes" id="UP000194841">
    <property type="component" value="Unassembled WGS sequence"/>
</dbReference>